<keyword evidence="1" id="KW-0812">Transmembrane</keyword>
<name>A0A443I581_BYSSP</name>
<accession>A0A443I581</accession>
<comment type="caution">
    <text evidence="2">The sequence shown here is derived from an EMBL/GenBank/DDBJ whole genome shotgun (WGS) entry which is preliminary data.</text>
</comment>
<dbReference type="Proteomes" id="UP000283841">
    <property type="component" value="Unassembled WGS sequence"/>
</dbReference>
<keyword evidence="3" id="KW-1185">Reference proteome</keyword>
<organism evidence="2 3">
    <name type="scientific">Byssochlamys spectabilis</name>
    <name type="common">Paecilomyces variotii</name>
    <dbReference type="NCBI Taxonomy" id="264951"/>
    <lineage>
        <taxon>Eukaryota</taxon>
        <taxon>Fungi</taxon>
        <taxon>Dikarya</taxon>
        <taxon>Ascomycota</taxon>
        <taxon>Pezizomycotina</taxon>
        <taxon>Eurotiomycetes</taxon>
        <taxon>Eurotiomycetidae</taxon>
        <taxon>Eurotiales</taxon>
        <taxon>Thermoascaceae</taxon>
        <taxon>Paecilomyces</taxon>
    </lineage>
</organism>
<keyword evidence="1" id="KW-0472">Membrane</keyword>
<keyword evidence="1" id="KW-1133">Transmembrane helix</keyword>
<dbReference type="VEuPathDB" id="FungiDB:C8Q69DRAFT_440284"/>
<dbReference type="STRING" id="264951.A0A443I581"/>
<feature type="transmembrane region" description="Helical" evidence="1">
    <location>
        <begin position="62"/>
        <end position="83"/>
    </location>
</feature>
<feature type="transmembrane region" description="Helical" evidence="1">
    <location>
        <begin position="95"/>
        <end position="116"/>
    </location>
</feature>
<evidence type="ECO:0008006" key="4">
    <source>
        <dbReference type="Google" id="ProtNLM"/>
    </source>
</evidence>
<protein>
    <recommendedName>
        <fullName evidence="4">Integral membrane protein</fullName>
    </recommendedName>
</protein>
<proteinExistence type="predicted"/>
<dbReference type="EMBL" id="RCNU01000001">
    <property type="protein sequence ID" value="RWQ99175.1"/>
    <property type="molecule type" value="Genomic_DNA"/>
</dbReference>
<feature type="transmembrane region" description="Helical" evidence="1">
    <location>
        <begin position="12"/>
        <end position="29"/>
    </location>
</feature>
<evidence type="ECO:0000313" key="2">
    <source>
        <dbReference type="EMBL" id="RWQ99175.1"/>
    </source>
</evidence>
<reference evidence="2 3" key="1">
    <citation type="journal article" date="2018" name="Front. Microbiol.">
        <title>Genomic and genetic insights into a cosmopolitan fungus, Paecilomyces variotii (Eurotiales).</title>
        <authorList>
            <person name="Urquhart A.S."/>
            <person name="Mondo S.J."/>
            <person name="Makela M.R."/>
            <person name="Hane J.K."/>
            <person name="Wiebenga A."/>
            <person name="He G."/>
            <person name="Mihaltcheva S."/>
            <person name="Pangilinan J."/>
            <person name="Lipzen A."/>
            <person name="Barry K."/>
            <person name="de Vries R.P."/>
            <person name="Grigoriev I.V."/>
            <person name="Idnurm A."/>
        </authorList>
    </citation>
    <scope>NUCLEOTIDE SEQUENCE [LARGE SCALE GENOMIC DNA]</scope>
    <source>
        <strain evidence="2 3">CBS 101075</strain>
    </source>
</reference>
<gene>
    <name evidence="2" type="ORF">C8Q69DRAFT_440284</name>
</gene>
<dbReference type="GeneID" id="39597907"/>
<evidence type="ECO:0000256" key="1">
    <source>
        <dbReference type="SAM" id="Phobius"/>
    </source>
</evidence>
<evidence type="ECO:0000313" key="3">
    <source>
        <dbReference type="Proteomes" id="UP000283841"/>
    </source>
</evidence>
<dbReference type="AlphaFoldDB" id="A0A443I581"/>
<dbReference type="RefSeq" id="XP_028488820.1">
    <property type="nucleotide sequence ID" value="XM_028628630.1"/>
</dbReference>
<sequence length="162" mass="18196">MASGAFFDPLKLLRVAPLVSSTAAVWFAVDQDLFLSNFQQPLHEDKANAILPTYWKILLPRALWILGTLHTVTVGTSVANIVLQGEKLRSLNATRWYWSGVLFSLAHFTFVPLVMYKIKDIVEDNSKGHSTKILAKWLRVHRIRSVLVDFVAFASFLVAATV</sequence>